<evidence type="ECO:0000256" key="6">
    <source>
        <dbReference type="ARBA" id="ARBA00023180"/>
    </source>
</evidence>
<dbReference type="InParanoid" id="K1Q9Z7"/>
<feature type="region of interest" description="Disordered" evidence="7">
    <location>
        <begin position="117"/>
        <end position="213"/>
    </location>
</feature>
<sequence>MEAIKVTWVAERYFFNVLSALIVIGLLNGLLLLPILLSLFGPKAEIRPKNDEDRLPTPSPEPSPKPVKKKSSSVSRSRGSGRHFYPRIPSDVSLTTITEEPSQYSSHEIVVEPEVVVETTTVPTNPGSISSSDDESRGERPPPSMSSAPQTHHITRVKATATVKVEVHTPIPGAVESINHDHVYKSKRRKNRDPEAPESDSGSGLFAVKNRTL</sequence>
<feature type="region of interest" description="Disordered" evidence="7">
    <location>
        <begin position="47"/>
        <end position="92"/>
    </location>
</feature>
<protein>
    <submittedName>
        <fullName evidence="9">Protein patched</fullName>
    </submittedName>
</protein>
<dbReference type="AlphaFoldDB" id="K1Q9Z7"/>
<keyword evidence="4 8" id="KW-1133">Transmembrane helix</keyword>
<evidence type="ECO:0000256" key="7">
    <source>
        <dbReference type="SAM" id="MobiDB-lite"/>
    </source>
</evidence>
<comment type="similarity">
    <text evidence="2">Belongs to the patched family.</text>
</comment>
<proteinExistence type="inferred from homology"/>
<dbReference type="HOGENOM" id="CLU_1295495_0_0_1"/>
<evidence type="ECO:0000256" key="3">
    <source>
        <dbReference type="ARBA" id="ARBA00022692"/>
    </source>
</evidence>
<reference evidence="9" key="1">
    <citation type="journal article" date="2012" name="Nature">
        <title>The oyster genome reveals stress adaptation and complexity of shell formation.</title>
        <authorList>
            <person name="Zhang G."/>
            <person name="Fang X."/>
            <person name="Guo X."/>
            <person name="Li L."/>
            <person name="Luo R."/>
            <person name="Xu F."/>
            <person name="Yang P."/>
            <person name="Zhang L."/>
            <person name="Wang X."/>
            <person name="Qi H."/>
            <person name="Xiong Z."/>
            <person name="Que H."/>
            <person name="Xie Y."/>
            <person name="Holland P.W."/>
            <person name="Paps J."/>
            <person name="Zhu Y."/>
            <person name="Wu F."/>
            <person name="Chen Y."/>
            <person name="Wang J."/>
            <person name="Peng C."/>
            <person name="Meng J."/>
            <person name="Yang L."/>
            <person name="Liu J."/>
            <person name="Wen B."/>
            <person name="Zhang N."/>
            <person name="Huang Z."/>
            <person name="Zhu Q."/>
            <person name="Feng Y."/>
            <person name="Mount A."/>
            <person name="Hedgecock D."/>
            <person name="Xu Z."/>
            <person name="Liu Y."/>
            <person name="Domazet-Loso T."/>
            <person name="Du Y."/>
            <person name="Sun X."/>
            <person name="Zhang S."/>
            <person name="Liu B."/>
            <person name="Cheng P."/>
            <person name="Jiang X."/>
            <person name="Li J."/>
            <person name="Fan D."/>
            <person name="Wang W."/>
            <person name="Fu W."/>
            <person name="Wang T."/>
            <person name="Wang B."/>
            <person name="Zhang J."/>
            <person name="Peng Z."/>
            <person name="Li Y."/>
            <person name="Li N."/>
            <person name="Wang J."/>
            <person name="Chen M."/>
            <person name="He Y."/>
            <person name="Tan F."/>
            <person name="Song X."/>
            <person name="Zheng Q."/>
            <person name="Huang R."/>
            <person name="Yang H."/>
            <person name="Du X."/>
            <person name="Chen L."/>
            <person name="Yang M."/>
            <person name="Gaffney P.M."/>
            <person name="Wang S."/>
            <person name="Luo L."/>
            <person name="She Z."/>
            <person name="Ming Y."/>
            <person name="Huang W."/>
            <person name="Zhang S."/>
            <person name="Huang B."/>
            <person name="Zhang Y."/>
            <person name="Qu T."/>
            <person name="Ni P."/>
            <person name="Miao G."/>
            <person name="Wang J."/>
            <person name="Wang Q."/>
            <person name="Steinberg C.E."/>
            <person name="Wang H."/>
            <person name="Li N."/>
            <person name="Qian L."/>
            <person name="Zhang G."/>
            <person name="Li Y."/>
            <person name="Yang H."/>
            <person name="Liu X."/>
            <person name="Wang J."/>
            <person name="Yin Y."/>
            <person name="Wang J."/>
        </authorList>
    </citation>
    <scope>NUCLEOTIDE SEQUENCE [LARGE SCALE GENOMIC DNA]</scope>
    <source>
        <strain evidence="9">05x7-T-G4-1.051#20</strain>
    </source>
</reference>
<organism evidence="9">
    <name type="scientific">Magallana gigas</name>
    <name type="common">Pacific oyster</name>
    <name type="synonym">Crassostrea gigas</name>
    <dbReference type="NCBI Taxonomy" id="29159"/>
    <lineage>
        <taxon>Eukaryota</taxon>
        <taxon>Metazoa</taxon>
        <taxon>Spiralia</taxon>
        <taxon>Lophotrochozoa</taxon>
        <taxon>Mollusca</taxon>
        <taxon>Bivalvia</taxon>
        <taxon>Autobranchia</taxon>
        <taxon>Pteriomorphia</taxon>
        <taxon>Ostreida</taxon>
        <taxon>Ostreoidea</taxon>
        <taxon>Ostreidae</taxon>
        <taxon>Magallana</taxon>
    </lineage>
</organism>
<evidence type="ECO:0000313" key="9">
    <source>
        <dbReference type="EMBL" id="EKC25655.1"/>
    </source>
</evidence>
<dbReference type="GO" id="GO:0097108">
    <property type="term" value="F:hedgehog family protein binding"/>
    <property type="evidence" value="ECO:0007669"/>
    <property type="project" value="TreeGrafter"/>
</dbReference>
<dbReference type="GO" id="GO:0005886">
    <property type="term" value="C:plasma membrane"/>
    <property type="evidence" value="ECO:0007669"/>
    <property type="project" value="TreeGrafter"/>
</dbReference>
<evidence type="ECO:0000256" key="8">
    <source>
        <dbReference type="SAM" id="Phobius"/>
    </source>
</evidence>
<keyword evidence="5 8" id="KW-0472">Membrane</keyword>
<dbReference type="GO" id="GO:0045879">
    <property type="term" value="P:negative regulation of smoothened signaling pathway"/>
    <property type="evidence" value="ECO:0007669"/>
    <property type="project" value="TreeGrafter"/>
</dbReference>
<gene>
    <name evidence="9" type="ORF">CGI_10015154</name>
</gene>
<dbReference type="PANTHER" id="PTHR46022:SF1">
    <property type="entry name" value="PROTEIN PATCHED"/>
    <property type="match status" value="1"/>
</dbReference>
<evidence type="ECO:0000256" key="2">
    <source>
        <dbReference type="ARBA" id="ARBA00005585"/>
    </source>
</evidence>
<feature type="transmembrane region" description="Helical" evidence="8">
    <location>
        <begin position="13"/>
        <end position="40"/>
    </location>
</feature>
<dbReference type="PANTHER" id="PTHR46022">
    <property type="entry name" value="PROTEIN PATCHED"/>
    <property type="match status" value="1"/>
</dbReference>
<evidence type="ECO:0000256" key="1">
    <source>
        <dbReference type="ARBA" id="ARBA00004141"/>
    </source>
</evidence>
<dbReference type="GO" id="GO:0005119">
    <property type="term" value="F:smoothened binding"/>
    <property type="evidence" value="ECO:0007669"/>
    <property type="project" value="TreeGrafter"/>
</dbReference>
<accession>K1Q9Z7</accession>
<keyword evidence="3 8" id="KW-0812">Transmembrane</keyword>
<comment type="subcellular location">
    <subcellularLocation>
        <location evidence="1">Membrane</location>
        <topology evidence="1">Multi-pass membrane protein</topology>
    </subcellularLocation>
</comment>
<dbReference type="EMBL" id="JH816145">
    <property type="protein sequence ID" value="EKC25655.1"/>
    <property type="molecule type" value="Genomic_DNA"/>
</dbReference>
<keyword evidence="6" id="KW-0325">Glycoprotein</keyword>
<dbReference type="GO" id="GO:0008158">
    <property type="term" value="F:hedgehog receptor activity"/>
    <property type="evidence" value="ECO:0007669"/>
    <property type="project" value="TreeGrafter"/>
</dbReference>
<evidence type="ECO:0000256" key="4">
    <source>
        <dbReference type="ARBA" id="ARBA00022989"/>
    </source>
</evidence>
<evidence type="ECO:0000256" key="5">
    <source>
        <dbReference type="ARBA" id="ARBA00023136"/>
    </source>
</evidence>
<name>K1Q9Z7_MAGGI</name>